<feature type="transmembrane region" description="Helical" evidence="1">
    <location>
        <begin position="47"/>
        <end position="74"/>
    </location>
</feature>
<keyword evidence="1" id="KW-1133">Transmembrane helix</keyword>
<dbReference type="Proteomes" id="UP001243623">
    <property type="component" value="Chromosome"/>
</dbReference>
<feature type="transmembrane region" description="Helical" evidence="1">
    <location>
        <begin position="379"/>
        <end position="401"/>
    </location>
</feature>
<name>A0A9Y2AH05_9FIRM</name>
<proteinExistence type="predicted"/>
<dbReference type="EMBL" id="CP120678">
    <property type="protein sequence ID" value="WIW69606.1"/>
    <property type="molecule type" value="Genomic_DNA"/>
</dbReference>
<dbReference type="NCBIfam" id="TIGR02871">
    <property type="entry name" value="spore_ylbJ"/>
    <property type="match status" value="1"/>
</dbReference>
<reference evidence="3" key="1">
    <citation type="submission" date="2023-03" db="EMBL/GenBank/DDBJ databases">
        <title>Selenobaculum gbiensis gen. nov. sp. nov., a new bacterium isolated from the gut microbiota of IBD patient.</title>
        <authorList>
            <person name="Yeo S."/>
            <person name="Park H."/>
            <person name="Huh C.S."/>
        </authorList>
    </citation>
    <scope>NUCLEOTIDE SEQUENCE</scope>
    <source>
        <strain evidence="3">ICN-92133</strain>
    </source>
</reference>
<keyword evidence="4" id="KW-1185">Reference proteome</keyword>
<keyword evidence="1" id="KW-0472">Membrane</keyword>
<gene>
    <name evidence="3" type="primary">ylbJ</name>
    <name evidence="3" type="ORF">P3F81_06655</name>
</gene>
<keyword evidence="1" id="KW-0812">Transmembrane</keyword>
<evidence type="ECO:0000259" key="2">
    <source>
        <dbReference type="Pfam" id="PF07670"/>
    </source>
</evidence>
<feature type="transmembrane region" description="Helical" evidence="1">
    <location>
        <begin position="332"/>
        <end position="352"/>
    </location>
</feature>
<sequence>MKTIKHSKIITYLFALGLIFMTISIIANPKITFDAAISGISLWWNVIFPSLLPFFILSELLMGIGVVNAIGVFLEPLMRPVFNVPGVGAFALSLGLASGYPMDAVITSKLKKNNLCSSIEAERLLAFSNTADPLFIFGAVSVGMFQSPELGMILALAHYSSSIIIGFIYSFYGRNKDQISSCVKPYNNIFKRAFQELYLYRQKDPRSIPNLLGDAIRTSMNTILLIGGFIVIFSVCLNLLSAIGIIAYLNLFFANLLTIIGFSDTLSQALSFGLFEIDLGVLAASQADCPLTEKVAIASAIIAWSGLSVHGQVASIATESHIRMFPYIISRFLHAIFSAILVLLLMGPANFITQLFLSPDITVTKSIHSLSDWILRIDFIAYQTCLILLVMFILSMFFLFLKKLFYIQK</sequence>
<dbReference type="KEGG" id="sgbi:P3F81_06655"/>
<feature type="transmembrane region" description="Helical" evidence="1">
    <location>
        <begin position="223"/>
        <end position="246"/>
    </location>
</feature>
<evidence type="ECO:0000313" key="4">
    <source>
        <dbReference type="Proteomes" id="UP001243623"/>
    </source>
</evidence>
<feature type="transmembrane region" description="Helical" evidence="1">
    <location>
        <begin position="9"/>
        <end position="27"/>
    </location>
</feature>
<dbReference type="InterPro" id="IPR014226">
    <property type="entry name" value="Spore_IM_YlbJ"/>
</dbReference>
<dbReference type="AlphaFoldDB" id="A0A9Y2AH05"/>
<evidence type="ECO:0000313" key="3">
    <source>
        <dbReference type="EMBL" id="WIW69606.1"/>
    </source>
</evidence>
<dbReference type="Pfam" id="PF07670">
    <property type="entry name" value="Gate"/>
    <property type="match status" value="1"/>
</dbReference>
<evidence type="ECO:0000256" key="1">
    <source>
        <dbReference type="SAM" id="Phobius"/>
    </source>
</evidence>
<feature type="transmembrane region" description="Helical" evidence="1">
    <location>
        <begin position="81"/>
        <end position="100"/>
    </location>
</feature>
<accession>A0A9Y2AH05</accession>
<dbReference type="RefSeq" id="WP_147668862.1">
    <property type="nucleotide sequence ID" value="NZ_CP120678.1"/>
</dbReference>
<dbReference type="InterPro" id="IPR011642">
    <property type="entry name" value="Gate_dom"/>
</dbReference>
<protein>
    <submittedName>
        <fullName evidence="3">Sporulation integral membrane protein YlbJ</fullName>
    </submittedName>
</protein>
<feature type="domain" description="Nucleoside transporter/FeoB GTPase Gate" evidence="2">
    <location>
        <begin position="47"/>
        <end position="173"/>
    </location>
</feature>
<feature type="transmembrane region" description="Helical" evidence="1">
    <location>
        <begin position="150"/>
        <end position="172"/>
    </location>
</feature>
<organism evidence="3 4">
    <name type="scientific">Selenobaculum gibii</name>
    <dbReference type="NCBI Taxonomy" id="3054208"/>
    <lineage>
        <taxon>Bacteria</taxon>
        <taxon>Bacillati</taxon>
        <taxon>Bacillota</taxon>
        <taxon>Negativicutes</taxon>
        <taxon>Selenomonadales</taxon>
        <taxon>Selenomonadaceae</taxon>
        <taxon>Selenobaculum</taxon>
    </lineage>
</organism>